<dbReference type="SMART" id="SM00267">
    <property type="entry name" value="GGDEF"/>
    <property type="match status" value="1"/>
</dbReference>
<dbReference type="SMART" id="SM00091">
    <property type="entry name" value="PAS"/>
    <property type="match status" value="4"/>
</dbReference>
<dbReference type="EMBL" id="BTCL01000018">
    <property type="protein sequence ID" value="GMK47267.1"/>
    <property type="molecule type" value="Genomic_DNA"/>
</dbReference>
<dbReference type="Gene3D" id="3.30.70.270">
    <property type="match status" value="1"/>
</dbReference>
<dbReference type="InterPro" id="IPR013656">
    <property type="entry name" value="PAS_4"/>
</dbReference>
<dbReference type="Pfam" id="PF07238">
    <property type="entry name" value="PilZ"/>
    <property type="match status" value="1"/>
</dbReference>
<dbReference type="PANTHER" id="PTHR44757:SF2">
    <property type="entry name" value="BIOFILM ARCHITECTURE MAINTENANCE PROTEIN MBAA"/>
    <property type="match status" value="1"/>
</dbReference>
<evidence type="ECO:0000313" key="5">
    <source>
        <dbReference type="EMBL" id="GMK47267.1"/>
    </source>
</evidence>
<feature type="domain" description="GGDEF" evidence="4">
    <location>
        <begin position="538"/>
        <end position="671"/>
    </location>
</feature>
<proteinExistence type="predicted"/>
<feature type="domain" description="PAC" evidence="2">
    <location>
        <begin position="333"/>
        <end position="384"/>
    </location>
</feature>
<dbReference type="InterPro" id="IPR000700">
    <property type="entry name" value="PAS-assoc_C"/>
</dbReference>
<gene>
    <name evidence="5" type="ORF">PghCCS26_43970</name>
</gene>
<dbReference type="InterPro" id="IPR001610">
    <property type="entry name" value="PAC"/>
</dbReference>
<feature type="domain" description="PAS" evidence="1">
    <location>
        <begin position="22"/>
        <end position="92"/>
    </location>
</feature>
<dbReference type="SUPFAM" id="SSF141868">
    <property type="entry name" value="EAL domain-like"/>
    <property type="match status" value="1"/>
</dbReference>
<reference evidence="5 6" key="1">
    <citation type="submission" date="2023-05" db="EMBL/GenBank/DDBJ databases">
        <title>Draft genome of Paenibacillus sp. CCS26.</title>
        <authorList>
            <person name="Akita H."/>
            <person name="Shinto Y."/>
            <person name="Kimura Z."/>
        </authorList>
    </citation>
    <scope>NUCLEOTIDE SEQUENCE [LARGE SCALE GENOMIC DNA]</scope>
    <source>
        <strain evidence="5 6">CCS26</strain>
    </source>
</reference>
<dbReference type="NCBIfam" id="TIGR00229">
    <property type="entry name" value="sensory_box"/>
    <property type="match status" value="4"/>
</dbReference>
<dbReference type="PROSITE" id="PS50883">
    <property type="entry name" value="EAL"/>
    <property type="match status" value="1"/>
</dbReference>
<evidence type="ECO:0000259" key="2">
    <source>
        <dbReference type="PROSITE" id="PS50113"/>
    </source>
</evidence>
<accession>A0ABQ6NT27</accession>
<dbReference type="InterPro" id="IPR035965">
    <property type="entry name" value="PAS-like_dom_sf"/>
</dbReference>
<dbReference type="PANTHER" id="PTHR44757">
    <property type="entry name" value="DIGUANYLATE CYCLASE DGCP"/>
    <property type="match status" value="1"/>
</dbReference>
<dbReference type="Pfam" id="PF00989">
    <property type="entry name" value="PAS"/>
    <property type="match status" value="1"/>
</dbReference>
<comment type="caution">
    <text evidence="5">The sequence shown here is derived from an EMBL/GenBank/DDBJ whole genome shotgun (WGS) entry which is preliminary data.</text>
</comment>
<dbReference type="InterPro" id="IPR029787">
    <property type="entry name" value="Nucleotide_cyclase"/>
</dbReference>
<feature type="domain" description="PAS" evidence="1">
    <location>
        <begin position="261"/>
        <end position="331"/>
    </location>
</feature>
<dbReference type="Pfam" id="PF00563">
    <property type="entry name" value="EAL"/>
    <property type="match status" value="1"/>
</dbReference>
<dbReference type="InterPro" id="IPR052155">
    <property type="entry name" value="Biofilm_reg_signaling"/>
</dbReference>
<evidence type="ECO:0000259" key="4">
    <source>
        <dbReference type="PROSITE" id="PS50887"/>
    </source>
</evidence>
<feature type="domain" description="PAS" evidence="1">
    <location>
        <begin position="139"/>
        <end position="207"/>
    </location>
</feature>
<evidence type="ECO:0000259" key="1">
    <source>
        <dbReference type="PROSITE" id="PS50112"/>
    </source>
</evidence>
<dbReference type="SUPFAM" id="SSF55073">
    <property type="entry name" value="Nucleotide cyclase"/>
    <property type="match status" value="1"/>
</dbReference>
<name>A0ABQ6NT27_9BACL</name>
<dbReference type="InterPro" id="IPR000014">
    <property type="entry name" value="PAS"/>
</dbReference>
<dbReference type="PROSITE" id="PS50113">
    <property type="entry name" value="PAC"/>
    <property type="match status" value="1"/>
</dbReference>
<dbReference type="InterPro" id="IPR000160">
    <property type="entry name" value="GGDEF_dom"/>
</dbReference>
<feature type="domain" description="EAL" evidence="3">
    <location>
        <begin position="680"/>
        <end position="936"/>
    </location>
</feature>
<keyword evidence="6" id="KW-1185">Reference proteome</keyword>
<dbReference type="NCBIfam" id="TIGR00254">
    <property type="entry name" value="GGDEF"/>
    <property type="match status" value="1"/>
</dbReference>
<sequence length="1095" mass="125653">MSLFKLDFLKKNKRQEDIPILSEWFNTSLFDHRSDIFLLFDHNGRLTEANQAFTNTLGYTPEEFKHMTYGSLLPGNQRQRAKEHFERLLQGEIQIFEIRVLHKTGPFIDLTVTAFPRKINDEIDGFYAIAKDLSDIKLMEQRYISLLKNMFSAAFIIDLQGNILDVNDAAVKLTGYGKEEHIHFSQFIKPEDLEQATAYNQRALDGETLSFQIAILHKHGHSVDVMTTLSPIFMHEQITGIIGISNDISDETRNKQLFQINKQRYESLFEQNPDAISYFDLNGNFMDCNSALEKILGYSKEELLYSNYSRLIAENERDKARIYFDQALQGTVQSYELVCRHKQGHLVYMKMTKLPITIDNRIVGIYSIAKDVTTKKQAENALIEAESKYRSLVEKSIVGVYIIQKNIILYANPHLVDMLGYKEAIIGMSIWDIVYPDDYSFVKRNIQILYNESDAIRHPLRVLTAEGKILDVEMYSNRIMYQGAPAVIGTILDVTERKRAEELNAFLAYHDALTELPNRRKFEEMLEHALETAKITRRHFAVMYLDMDRFKYINDSLGHAVGDQLLIAFAKRLLEQIRENDFVARMGGDEFTVILPHIKDNNSAIEVARRIIERIREPFIIGDYELYITTSLGISIYPNDGEDCSTLMKNADSALYRAKDLGKNGYQIFTSSMNVQTYKIFTLEKDLRKAIQRDELEMYYQPKVNIHTGEIVGAEALIRWNHPEWGLIAPNEFIPISEETGLIVSLGNWVKRTVCRQNKEWQLAGLKPIPISINVTAKRFLSKDIMDSIQQILSETELEPRYLEIEITESSLLENAETVMHTLDALNKLGVTISLDDFGTGYSSLSYLKRFKHTIGILKIDRSFIHDLHQGSDDNAIISTIIQLAQHMNMSVVAEGVETEEQLRILKLLKCDLVQGYLFSRPVQAEAFAELLKRGMLTPLIKGADAPFENRRAYFRVHLPHPISALMTVKEINGRSIDLGKTEIVIENIGAGGLRFLSSIQLAVHSGILLEIEAQLLYKSFKLYGKVVWLQELEPGIYQYGLEFHIDDHERTPLTRVLNALSVQIMKNPIVPGCRFIKEDSIQYLRAFSDHRPSF</sequence>
<dbReference type="Gene3D" id="3.20.20.450">
    <property type="entry name" value="EAL domain"/>
    <property type="match status" value="1"/>
</dbReference>
<evidence type="ECO:0000313" key="6">
    <source>
        <dbReference type="Proteomes" id="UP001285921"/>
    </source>
</evidence>
<dbReference type="SMART" id="SM00086">
    <property type="entry name" value="PAC"/>
    <property type="match status" value="4"/>
</dbReference>
<dbReference type="InterPro" id="IPR009875">
    <property type="entry name" value="PilZ_domain"/>
</dbReference>
<dbReference type="CDD" id="cd01949">
    <property type="entry name" value="GGDEF"/>
    <property type="match status" value="1"/>
</dbReference>
<evidence type="ECO:0008006" key="7">
    <source>
        <dbReference type="Google" id="ProtNLM"/>
    </source>
</evidence>
<dbReference type="Pfam" id="PF08448">
    <property type="entry name" value="PAS_4"/>
    <property type="match status" value="1"/>
</dbReference>
<dbReference type="Proteomes" id="UP001285921">
    <property type="component" value="Unassembled WGS sequence"/>
</dbReference>
<dbReference type="CDD" id="cd00130">
    <property type="entry name" value="PAS"/>
    <property type="match status" value="4"/>
</dbReference>
<dbReference type="InterPro" id="IPR013767">
    <property type="entry name" value="PAS_fold"/>
</dbReference>
<dbReference type="SMART" id="SM00052">
    <property type="entry name" value="EAL"/>
    <property type="match status" value="1"/>
</dbReference>
<dbReference type="RefSeq" id="WP_317981285.1">
    <property type="nucleotide sequence ID" value="NZ_BTCL01000018.1"/>
</dbReference>
<dbReference type="SUPFAM" id="SSF55785">
    <property type="entry name" value="PYP-like sensor domain (PAS domain)"/>
    <property type="match status" value="4"/>
</dbReference>
<evidence type="ECO:0000259" key="3">
    <source>
        <dbReference type="PROSITE" id="PS50883"/>
    </source>
</evidence>
<dbReference type="InterPro" id="IPR043128">
    <property type="entry name" value="Rev_trsase/Diguanyl_cyclase"/>
</dbReference>
<protein>
    <recommendedName>
        <fullName evidence="7">PAS domain S-box protein</fullName>
    </recommendedName>
</protein>
<dbReference type="InterPro" id="IPR035919">
    <property type="entry name" value="EAL_sf"/>
</dbReference>
<dbReference type="PROSITE" id="PS50887">
    <property type="entry name" value="GGDEF"/>
    <property type="match status" value="1"/>
</dbReference>
<dbReference type="PROSITE" id="PS50112">
    <property type="entry name" value="PAS"/>
    <property type="match status" value="3"/>
</dbReference>
<dbReference type="Pfam" id="PF00990">
    <property type="entry name" value="GGDEF"/>
    <property type="match status" value="1"/>
</dbReference>
<dbReference type="Pfam" id="PF13426">
    <property type="entry name" value="PAS_9"/>
    <property type="match status" value="2"/>
</dbReference>
<dbReference type="Gene3D" id="3.30.450.20">
    <property type="entry name" value="PAS domain"/>
    <property type="match status" value="4"/>
</dbReference>
<dbReference type="CDD" id="cd01948">
    <property type="entry name" value="EAL"/>
    <property type="match status" value="1"/>
</dbReference>
<dbReference type="InterPro" id="IPR001633">
    <property type="entry name" value="EAL_dom"/>
</dbReference>
<organism evidence="5 6">
    <name type="scientific">Paenibacillus glycanilyticus</name>
    <dbReference type="NCBI Taxonomy" id="126569"/>
    <lineage>
        <taxon>Bacteria</taxon>
        <taxon>Bacillati</taxon>
        <taxon>Bacillota</taxon>
        <taxon>Bacilli</taxon>
        <taxon>Bacillales</taxon>
        <taxon>Paenibacillaceae</taxon>
        <taxon>Paenibacillus</taxon>
    </lineage>
</organism>